<keyword evidence="3" id="KW-0843">Virulence</keyword>
<evidence type="ECO:0000313" key="8">
    <source>
        <dbReference type="Proteomes" id="UP000070168"/>
    </source>
</evidence>
<dbReference type="PANTHER" id="PTHR34997">
    <property type="entry name" value="AM15"/>
    <property type="match status" value="1"/>
</dbReference>
<keyword evidence="2 5" id="KW-0732">Signal</keyword>
<dbReference type="GeneID" id="63706705"/>
<feature type="domain" description="LysM" evidence="6">
    <location>
        <begin position="405"/>
        <end position="451"/>
    </location>
</feature>
<evidence type="ECO:0000313" key="7">
    <source>
        <dbReference type="EMBL" id="KXG46946.1"/>
    </source>
</evidence>
<dbReference type="SMART" id="SM00257">
    <property type="entry name" value="LysM"/>
    <property type="match status" value="3"/>
</dbReference>
<dbReference type="OrthoDB" id="5985073at2759"/>
<proteinExistence type="predicted"/>
<dbReference type="STRING" id="5078.A0A135LDA5"/>
<accession>A0A135LDA5</accession>
<dbReference type="RefSeq" id="XP_040645482.1">
    <property type="nucleotide sequence ID" value="XM_040791405.1"/>
</dbReference>
<evidence type="ECO:0000256" key="3">
    <source>
        <dbReference type="ARBA" id="ARBA00023026"/>
    </source>
</evidence>
<feature type="signal peptide" evidence="5">
    <location>
        <begin position="1"/>
        <end position="20"/>
    </location>
</feature>
<dbReference type="Gene3D" id="3.10.350.10">
    <property type="entry name" value="LysM domain"/>
    <property type="match status" value="5"/>
</dbReference>
<evidence type="ECO:0000256" key="1">
    <source>
        <dbReference type="ARBA" id="ARBA00022669"/>
    </source>
</evidence>
<feature type="region of interest" description="Disordered" evidence="4">
    <location>
        <begin position="205"/>
        <end position="225"/>
    </location>
</feature>
<keyword evidence="1" id="KW-0147">Chitin-binding</keyword>
<organism evidence="7 8">
    <name type="scientific">Penicillium patulum</name>
    <name type="common">Penicillium griseofulvum</name>
    <dbReference type="NCBI Taxonomy" id="5078"/>
    <lineage>
        <taxon>Eukaryota</taxon>
        <taxon>Fungi</taxon>
        <taxon>Dikarya</taxon>
        <taxon>Ascomycota</taxon>
        <taxon>Pezizomycotina</taxon>
        <taxon>Eurotiomycetes</taxon>
        <taxon>Eurotiomycetidae</taxon>
        <taxon>Eurotiales</taxon>
        <taxon>Aspergillaceae</taxon>
        <taxon>Penicillium</taxon>
    </lineage>
</organism>
<dbReference type="InterPro" id="IPR036779">
    <property type="entry name" value="LysM_dom_sf"/>
</dbReference>
<dbReference type="CDD" id="cd00118">
    <property type="entry name" value="LysM"/>
    <property type="match status" value="3"/>
</dbReference>
<evidence type="ECO:0000256" key="2">
    <source>
        <dbReference type="ARBA" id="ARBA00022729"/>
    </source>
</evidence>
<dbReference type="Pfam" id="PF01476">
    <property type="entry name" value="LysM"/>
    <property type="match status" value="3"/>
</dbReference>
<feature type="domain" description="LysM" evidence="6">
    <location>
        <begin position="236"/>
        <end position="282"/>
    </location>
</feature>
<reference evidence="7 8" key="1">
    <citation type="journal article" date="2016" name="BMC Genomics">
        <title>Genome sequencing and secondary metabolism of the postharvest pathogen Penicillium griseofulvum.</title>
        <authorList>
            <person name="Banani H."/>
            <person name="Marcet-Houben M."/>
            <person name="Ballester A.R."/>
            <person name="Abbruscato P."/>
            <person name="Gonzalez-Candelas L."/>
            <person name="Gabaldon T."/>
            <person name="Spadaro D."/>
        </authorList>
    </citation>
    <scope>NUCLEOTIDE SEQUENCE [LARGE SCALE GENOMIC DNA]</scope>
    <source>
        <strain evidence="7 8">PG3</strain>
    </source>
</reference>
<evidence type="ECO:0000256" key="5">
    <source>
        <dbReference type="SAM" id="SignalP"/>
    </source>
</evidence>
<evidence type="ECO:0000256" key="4">
    <source>
        <dbReference type="SAM" id="MobiDB-lite"/>
    </source>
</evidence>
<dbReference type="GO" id="GO:0008061">
    <property type="term" value="F:chitin binding"/>
    <property type="evidence" value="ECO:0007669"/>
    <property type="project" value="UniProtKB-KW"/>
</dbReference>
<protein>
    <submittedName>
        <fullName evidence="7">Peptidoglycan-binding Lysin subgroup</fullName>
    </submittedName>
</protein>
<feature type="domain" description="LysM" evidence="6">
    <location>
        <begin position="148"/>
        <end position="195"/>
    </location>
</feature>
<gene>
    <name evidence="7" type="ORF">PGRI_036920</name>
</gene>
<dbReference type="InterPro" id="IPR052210">
    <property type="entry name" value="LysM1-like"/>
</dbReference>
<dbReference type="EMBL" id="LHQR01000067">
    <property type="protein sequence ID" value="KXG46946.1"/>
    <property type="molecule type" value="Genomic_DNA"/>
</dbReference>
<dbReference type="SUPFAM" id="SSF54106">
    <property type="entry name" value="LysM domain"/>
    <property type="match status" value="3"/>
</dbReference>
<feature type="domain" description="LysM" evidence="6">
    <location>
        <begin position="319"/>
        <end position="365"/>
    </location>
</feature>
<dbReference type="Proteomes" id="UP000070168">
    <property type="component" value="Unassembled WGS sequence"/>
</dbReference>
<comment type="caution">
    <text evidence="7">The sequence shown here is derived from an EMBL/GenBank/DDBJ whole genome shotgun (WGS) entry which is preliminary data.</text>
</comment>
<feature type="compositionally biased region" description="Low complexity" evidence="4">
    <location>
        <begin position="205"/>
        <end position="224"/>
    </location>
</feature>
<dbReference type="PROSITE" id="PS51782">
    <property type="entry name" value="LYSM"/>
    <property type="match status" value="4"/>
</dbReference>
<dbReference type="InterPro" id="IPR018392">
    <property type="entry name" value="LysM"/>
</dbReference>
<keyword evidence="8" id="KW-1185">Reference proteome</keyword>
<name>A0A135LDA5_PENPA</name>
<sequence>MLSSNLYLLATGLTLSTAFARPNLVRRDETPQLPHDPNTTPYCTWWADDDGSIDCAGIPGYWGISMDDFVRWNPSVGNDCAGFVSGNSYCVEAYGEPAPGTGTTTTKITTTSSASTSSTSTSTTTSTTTTTGGAPGPTQPGQVTNCNKWDLVQTGDTCSVYLAKYPGLTLAKLVEWNPAIGSQCESLWTETYICTGVIGWTPSPTTSKATTTSTTPTNGVTTPQPIQPGMITDCNKFHMVAEGDGCDSIAKANGLTPAQFYALNPGVGNTCSTLWLGYYVCVSRIGTSPTTTKPTTTKPGNGITTPTPIQDGMVGNCDKFHLVGDNDQCVTIARSNGISLSQFYSWNPSVGKGCETLWNGYYVCVKIVGVKPITTTTTKATTTTKGNGIATPTPIQPGMITSCKKFHKVVEGDQCGTIAAAAGITQSQFNSWNPNVGADCKSLWLGYWGFANADPRTEDDTPPVNWLTIVERLVERGVRSLLLAVVLAFFESDGCRMARLISGCIAKSVNNHRNRLSESWQPGFGNDREMVRKVTAAFKAEVDTAAAQQREAAERAAQEIDALKADLAPKET</sequence>
<dbReference type="PANTHER" id="PTHR34997:SF2">
    <property type="entry name" value="LYSM DOMAIN-CONTAINING PROTEIN-RELATED"/>
    <property type="match status" value="1"/>
</dbReference>
<evidence type="ECO:0000259" key="6">
    <source>
        <dbReference type="PROSITE" id="PS51782"/>
    </source>
</evidence>
<feature type="compositionally biased region" description="Low complexity" evidence="4">
    <location>
        <begin position="100"/>
        <end position="132"/>
    </location>
</feature>
<feature type="chain" id="PRO_5007800443" evidence="5">
    <location>
        <begin position="21"/>
        <end position="572"/>
    </location>
</feature>
<feature type="region of interest" description="Disordered" evidence="4">
    <location>
        <begin position="100"/>
        <end position="142"/>
    </location>
</feature>
<dbReference type="AlphaFoldDB" id="A0A135LDA5"/>